<keyword evidence="3" id="KW-1185">Reference proteome</keyword>
<evidence type="ECO:0000256" key="1">
    <source>
        <dbReference type="SAM" id="MobiDB-lite"/>
    </source>
</evidence>
<gene>
    <name evidence="2" type="ORF">RMCN_4795</name>
</gene>
<dbReference type="Proteomes" id="UP000069773">
    <property type="component" value="Unassembled WGS sequence"/>
</dbReference>
<accession>A0ABQ0KQH4</accession>
<organism evidence="2 3">
    <name type="scientific">Mycolicibacterium novocastrense</name>
    <name type="common">Mycobacterium novocastrense</name>
    <dbReference type="NCBI Taxonomy" id="59813"/>
    <lineage>
        <taxon>Bacteria</taxon>
        <taxon>Bacillati</taxon>
        <taxon>Actinomycetota</taxon>
        <taxon>Actinomycetes</taxon>
        <taxon>Mycobacteriales</taxon>
        <taxon>Mycobacteriaceae</taxon>
        <taxon>Mycolicibacterium</taxon>
    </lineage>
</organism>
<feature type="compositionally biased region" description="Basic and acidic residues" evidence="1">
    <location>
        <begin position="1"/>
        <end position="11"/>
    </location>
</feature>
<reference evidence="2 3" key="1">
    <citation type="journal article" date="2016" name="Genome Announc.">
        <title>Draft Genome Sequences of Five Rapidly Growing Mycobacterium Species, M. thermoresistibile, M. fortuitum subsp. acetamidolyticum, M. canariasense, M. brisbanense, and M. novocastrense.</title>
        <authorList>
            <person name="Katahira K."/>
            <person name="Ogura Y."/>
            <person name="Gotoh Y."/>
            <person name="Hayashi T."/>
        </authorList>
    </citation>
    <scope>NUCLEOTIDE SEQUENCE [LARGE SCALE GENOMIC DNA]</scope>
    <source>
        <strain evidence="2 3">JCM18114</strain>
    </source>
</reference>
<sequence length="64" mass="6574">MPVSDNKKDNPDTAETDAGPANADDDVQSDPARGTDDTEEEGVDWSDEGGATPSGPADTGDHTQ</sequence>
<proteinExistence type="predicted"/>
<protein>
    <submittedName>
        <fullName evidence="2">Uncharacterized protein</fullName>
    </submittedName>
</protein>
<name>A0ABQ0KQH4_MYCNV</name>
<feature type="compositionally biased region" description="Acidic residues" evidence="1">
    <location>
        <begin position="37"/>
        <end position="47"/>
    </location>
</feature>
<evidence type="ECO:0000313" key="2">
    <source>
        <dbReference type="EMBL" id="GAT11662.1"/>
    </source>
</evidence>
<feature type="region of interest" description="Disordered" evidence="1">
    <location>
        <begin position="1"/>
        <end position="64"/>
    </location>
</feature>
<evidence type="ECO:0000313" key="3">
    <source>
        <dbReference type="Proteomes" id="UP000069773"/>
    </source>
</evidence>
<comment type="caution">
    <text evidence="2">The sequence shown here is derived from an EMBL/GenBank/DDBJ whole genome shotgun (WGS) entry which is preliminary data.</text>
</comment>
<dbReference type="EMBL" id="BCTA01000070">
    <property type="protein sequence ID" value="GAT11662.1"/>
    <property type="molecule type" value="Genomic_DNA"/>
</dbReference>